<dbReference type="GO" id="GO:0031146">
    <property type="term" value="P:SCF-dependent proteasomal ubiquitin-dependent protein catabolic process"/>
    <property type="evidence" value="ECO:0007669"/>
    <property type="project" value="TreeGrafter"/>
</dbReference>
<dbReference type="Gene3D" id="1.20.1280.50">
    <property type="match status" value="1"/>
</dbReference>
<dbReference type="InterPro" id="IPR008979">
    <property type="entry name" value="Galactose-bd-like_sf"/>
</dbReference>
<name>A0A482VSB5_ASBVE</name>
<evidence type="ECO:0000259" key="2">
    <source>
        <dbReference type="PROSITE" id="PS51114"/>
    </source>
</evidence>
<dbReference type="PROSITE" id="PS51114">
    <property type="entry name" value="FBA"/>
    <property type="match status" value="1"/>
</dbReference>
<dbReference type="Pfam" id="PF04300">
    <property type="entry name" value="FBA"/>
    <property type="match status" value="2"/>
</dbReference>
<reference evidence="3 4" key="1">
    <citation type="submission" date="2017-03" db="EMBL/GenBank/DDBJ databases">
        <title>Genome of the blue death feigning beetle - Asbolus verrucosus.</title>
        <authorList>
            <person name="Rider S.D."/>
        </authorList>
    </citation>
    <scope>NUCLEOTIDE SEQUENCE [LARGE SCALE GENOMIC DNA]</scope>
    <source>
        <strain evidence="3">Butters</strain>
        <tissue evidence="3">Head and leg muscle</tissue>
    </source>
</reference>
<dbReference type="Proteomes" id="UP000292052">
    <property type="component" value="Unassembled WGS sequence"/>
</dbReference>
<dbReference type="GO" id="GO:0036503">
    <property type="term" value="P:ERAD pathway"/>
    <property type="evidence" value="ECO:0007669"/>
    <property type="project" value="TreeGrafter"/>
</dbReference>
<gene>
    <name evidence="3" type="ORF">BDFB_004186</name>
</gene>
<dbReference type="InterPro" id="IPR007397">
    <property type="entry name" value="F-box-assoc_dom"/>
</dbReference>
<dbReference type="InterPro" id="IPR001810">
    <property type="entry name" value="F-box_dom"/>
</dbReference>
<dbReference type="PROSITE" id="PS50181">
    <property type="entry name" value="FBOX"/>
    <property type="match status" value="1"/>
</dbReference>
<dbReference type="GO" id="GO:0019005">
    <property type="term" value="C:SCF ubiquitin ligase complex"/>
    <property type="evidence" value="ECO:0007669"/>
    <property type="project" value="TreeGrafter"/>
</dbReference>
<evidence type="ECO:0000313" key="4">
    <source>
        <dbReference type="Proteomes" id="UP000292052"/>
    </source>
</evidence>
<dbReference type="FunFam" id="2.60.120.260:FF:000012">
    <property type="entry name" value="F-box only protein 2"/>
    <property type="match status" value="1"/>
</dbReference>
<dbReference type="GO" id="GO:0061630">
    <property type="term" value="F:ubiquitin protein ligase activity"/>
    <property type="evidence" value="ECO:0007669"/>
    <property type="project" value="TreeGrafter"/>
</dbReference>
<organism evidence="3 4">
    <name type="scientific">Asbolus verrucosus</name>
    <name type="common">Desert ironclad beetle</name>
    <dbReference type="NCBI Taxonomy" id="1661398"/>
    <lineage>
        <taxon>Eukaryota</taxon>
        <taxon>Metazoa</taxon>
        <taxon>Ecdysozoa</taxon>
        <taxon>Arthropoda</taxon>
        <taxon>Hexapoda</taxon>
        <taxon>Insecta</taxon>
        <taxon>Pterygota</taxon>
        <taxon>Neoptera</taxon>
        <taxon>Endopterygota</taxon>
        <taxon>Coleoptera</taxon>
        <taxon>Polyphaga</taxon>
        <taxon>Cucujiformia</taxon>
        <taxon>Tenebrionidae</taxon>
        <taxon>Pimeliinae</taxon>
        <taxon>Asbolus</taxon>
    </lineage>
</organism>
<dbReference type="OrthoDB" id="1107553at2759"/>
<comment type="caution">
    <text evidence="3">The sequence shown here is derived from an EMBL/GenBank/DDBJ whole genome shotgun (WGS) entry which is preliminary data.</text>
</comment>
<dbReference type="STRING" id="1661398.A0A482VSB5"/>
<proteinExistence type="predicted"/>
<dbReference type="InterPro" id="IPR039752">
    <property type="entry name" value="F-box_only"/>
</dbReference>
<dbReference type="SUPFAM" id="SSF81383">
    <property type="entry name" value="F-box domain"/>
    <property type="match status" value="1"/>
</dbReference>
<dbReference type="SMART" id="SM00256">
    <property type="entry name" value="FBOX"/>
    <property type="match status" value="1"/>
</dbReference>
<dbReference type="Pfam" id="PF12937">
    <property type="entry name" value="F-box-like"/>
    <property type="match status" value="1"/>
</dbReference>
<dbReference type="GO" id="GO:0006516">
    <property type="term" value="P:glycoprotein catabolic process"/>
    <property type="evidence" value="ECO:0007669"/>
    <property type="project" value="TreeGrafter"/>
</dbReference>
<dbReference type="SMART" id="SM01198">
    <property type="entry name" value="FBA"/>
    <property type="match status" value="1"/>
</dbReference>
<dbReference type="InterPro" id="IPR036047">
    <property type="entry name" value="F-box-like_dom_sf"/>
</dbReference>
<dbReference type="GO" id="GO:0005737">
    <property type="term" value="C:cytoplasm"/>
    <property type="evidence" value="ECO:0007669"/>
    <property type="project" value="TreeGrafter"/>
</dbReference>
<dbReference type="EMBL" id="QDEB01069750">
    <property type="protein sequence ID" value="RZC35566.1"/>
    <property type="molecule type" value="Genomic_DNA"/>
</dbReference>
<keyword evidence="4" id="KW-1185">Reference proteome</keyword>
<dbReference type="SUPFAM" id="SSF49785">
    <property type="entry name" value="Galactose-binding domain-like"/>
    <property type="match status" value="1"/>
</dbReference>
<evidence type="ECO:0000313" key="3">
    <source>
        <dbReference type="EMBL" id="RZC35566.1"/>
    </source>
</evidence>
<sequence>MTTSEASTSKNVQKPKNLEPVETFEFHNSFIEDTNNGLYFNNVYFPEEVLVMILGYVDPKEILKASLVCKKWCNIIKSDSFWFALYSRVYGEKPKKLPWYVYYCLFSSNYFDQNLIKNGNGQDKYEHWRIIRNGGDGFAIEDPPAGADPLPLDTPEFDGKTSCFATSYGECDKFQEISLENNPLMQLILNKFKPHMYLSEWAAGRFDCGCTYILQCKLYGKKLPEEPSPQTFRRKGRDYSEVSLGIDSEKVLHIQRTGTRVEQWAGSTWSKVELVVKDYPDGVKSIVFQHQGCDTQFWAGHYGSKMAGGVLKILFDSIEP</sequence>
<feature type="domain" description="FBA" evidence="2">
    <location>
        <begin position="103"/>
        <end position="315"/>
    </location>
</feature>
<accession>A0A482VSB5</accession>
<dbReference type="PANTHER" id="PTHR12125">
    <property type="entry name" value="F-BOX ONLY PROTEIN 6-LIKE PROTEIN"/>
    <property type="match status" value="1"/>
</dbReference>
<dbReference type="Gene3D" id="2.60.120.260">
    <property type="entry name" value="Galactose-binding domain-like"/>
    <property type="match status" value="1"/>
</dbReference>
<dbReference type="PANTHER" id="PTHR12125:SF5">
    <property type="entry name" value="F-BOX DOMAIN-CONTAINING PROTEIN"/>
    <property type="match status" value="1"/>
</dbReference>
<dbReference type="AlphaFoldDB" id="A0A482VSB5"/>
<evidence type="ECO:0000259" key="1">
    <source>
        <dbReference type="PROSITE" id="PS50181"/>
    </source>
</evidence>
<dbReference type="CDD" id="cd09917">
    <property type="entry name" value="F-box_SF"/>
    <property type="match status" value="1"/>
</dbReference>
<protein>
    <submittedName>
        <fullName evidence="3">F-box only protein 6</fullName>
    </submittedName>
</protein>
<feature type="domain" description="F-box" evidence="1">
    <location>
        <begin position="39"/>
        <end position="85"/>
    </location>
</feature>